<name>A0ACC3TII8_9ASCO</name>
<keyword evidence="2" id="KW-1185">Reference proteome</keyword>
<dbReference type="EMBL" id="MU970112">
    <property type="protein sequence ID" value="KAK9320919.1"/>
    <property type="molecule type" value="Genomic_DNA"/>
</dbReference>
<evidence type="ECO:0000313" key="1">
    <source>
        <dbReference type="EMBL" id="KAK9320919.1"/>
    </source>
</evidence>
<sequence>MKGTFGLVLGVIACIPSALAALSNVGCSTKGVFDPFRFCQLGDIQLGFGLDGWQNDTRRMHLAAQQVNAQGFDFCIAVGDLTNDRFDYEIQAFQDTFPEFKTKVHLLPGNHDINNLATLKQFKVDYNVSDHSAFSHNGYRFILLDSVTLMSNLTEFAPYTRAEWGWFQDELESAAENGEEIVLAHHHLPFEFTEDEPDSYWTFPNRIRGKYLNLVKQYGVHHILVGHRHETKNIYASDNSFTIYVVAGTARFFDDNGFGINYFDVSSCDSATDVSQEYVHLEGAGLMKRSEGLPNGCPDIFAH</sequence>
<gene>
    <name evidence="1" type="ORF">V1517DRAFT_189393</name>
</gene>
<organism evidence="1 2">
    <name type="scientific">Lipomyces orientalis</name>
    <dbReference type="NCBI Taxonomy" id="1233043"/>
    <lineage>
        <taxon>Eukaryota</taxon>
        <taxon>Fungi</taxon>
        <taxon>Dikarya</taxon>
        <taxon>Ascomycota</taxon>
        <taxon>Saccharomycotina</taxon>
        <taxon>Lipomycetes</taxon>
        <taxon>Lipomycetales</taxon>
        <taxon>Lipomycetaceae</taxon>
        <taxon>Lipomyces</taxon>
    </lineage>
</organism>
<proteinExistence type="predicted"/>
<comment type="caution">
    <text evidence="1">The sequence shown here is derived from an EMBL/GenBank/DDBJ whole genome shotgun (WGS) entry which is preliminary data.</text>
</comment>
<protein>
    <submittedName>
        <fullName evidence="1">Metallo-dependent phosphatase-like protein</fullName>
    </submittedName>
</protein>
<accession>A0ACC3TII8</accession>
<evidence type="ECO:0000313" key="2">
    <source>
        <dbReference type="Proteomes" id="UP001489719"/>
    </source>
</evidence>
<reference evidence="2" key="1">
    <citation type="journal article" date="2024" name="Front. Bioeng. Biotechnol.">
        <title>Genome-scale model development and genomic sequencing of the oleaginous clade Lipomyces.</title>
        <authorList>
            <person name="Czajka J.J."/>
            <person name="Han Y."/>
            <person name="Kim J."/>
            <person name="Mondo S.J."/>
            <person name="Hofstad B.A."/>
            <person name="Robles A."/>
            <person name="Haridas S."/>
            <person name="Riley R."/>
            <person name="LaButti K."/>
            <person name="Pangilinan J."/>
            <person name="Andreopoulos W."/>
            <person name="Lipzen A."/>
            <person name="Yan J."/>
            <person name="Wang M."/>
            <person name="Ng V."/>
            <person name="Grigoriev I.V."/>
            <person name="Spatafora J.W."/>
            <person name="Magnuson J.K."/>
            <person name="Baker S.E."/>
            <person name="Pomraning K.R."/>
        </authorList>
    </citation>
    <scope>NUCLEOTIDE SEQUENCE [LARGE SCALE GENOMIC DNA]</scope>
    <source>
        <strain evidence="2">CBS 10300</strain>
    </source>
</reference>
<dbReference type="Proteomes" id="UP001489719">
    <property type="component" value="Unassembled WGS sequence"/>
</dbReference>